<evidence type="ECO:0008006" key="3">
    <source>
        <dbReference type="Google" id="ProtNLM"/>
    </source>
</evidence>
<dbReference type="EMBL" id="LUGH01001917">
    <property type="protein sequence ID" value="OBZ80619.1"/>
    <property type="molecule type" value="Genomic_DNA"/>
</dbReference>
<evidence type="ECO:0000313" key="1">
    <source>
        <dbReference type="EMBL" id="OBZ80619.1"/>
    </source>
</evidence>
<evidence type="ECO:0000313" key="2">
    <source>
        <dbReference type="Proteomes" id="UP000093000"/>
    </source>
</evidence>
<gene>
    <name evidence="1" type="ORF">A0J61_11333</name>
</gene>
<name>A0A1C7MW13_9FUNG</name>
<accession>A0A1C7MW13</accession>
<protein>
    <recommendedName>
        <fullName evidence="3">ATP-dependent DNA helicase</fullName>
    </recommendedName>
</protein>
<sequence>MLNNTLIKTRHRNVAMGGIKSIFYGDVAQLLPVNPKEEPICKSGLFRYSRKYCLMEPVTQTEAGFIEILNKVRLCQFDESVIKYINSRAVLKSDIPNKSLRLYTTRQRVTAANSKDSDAMS</sequence>
<keyword evidence="2" id="KW-1185">Reference proteome</keyword>
<dbReference type="Proteomes" id="UP000093000">
    <property type="component" value="Unassembled WGS sequence"/>
</dbReference>
<organism evidence="1 2">
    <name type="scientific">Choanephora cucurbitarum</name>
    <dbReference type="NCBI Taxonomy" id="101091"/>
    <lineage>
        <taxon>Eukaryota</taxon>
        <taxon>Fungi</taxon>
        <taxon>Fungi incertae sedis</taxon>
        <taxon>Mucoromycota</taxon>
        <taxon>Mucoromycotina</taxon>
        <taxon>Mucoromycetes</taxon>
        <taxon>Mucorales</taxon>
        <taxon>Mucorineae</taxon>
        <taxon>Choanephoraceae</taxon>
        <taxon>Choanephoroideae</taxon>
        <taxon>Choanephora</taxon>
    </lineage>
</organism>
<dbReference type="AlphaFoldDB" id="A0A1C7MW13"/>
<dbReference type="OrthoDB" id="2285191at2759"/>
<comment type="caution">
    <text evidence="1">The sequence shown here is derived from an EMBL/GenBank/DDBJ whole genome shotgun (WGS) entry which is preliminary data.</text>
</comment>
<dbReference type="InParanoid" id="A0A1C7MW13"/>
<reference evidence="1 2" key="1">
    <citation type="submission" date="2016-03" db="EMBL/GenBank/DDBJ databases">
        <title>Choanephora cucurbitarum.</title>
        <authorList>
            <person name="Min B."/>
            <person name="Park H."/>
            <person name="Park J.-H."/>
            <person name="Shin H.-D."/>
            <person name="Choi I.-G."/>
        </authorList>
    </citation>
    <scope>NUCLEOTIDE SEQUENCE [LARGE SCALE GENOMIC DNA]</scope>
    <source>
        <strain evidence="1 2">KUS-F28377</strain>
    </source>
</reference>
<proteinExistence type="predicted"/>